<dbReference type="InterPro" id="IPR002629">
    <property type="entry name" value="Met_Synth_C/arc"/>
</dbReference>
<dbReference type="AlphaFoldDB" id="A0A6P2BSC7"/>
<name>A0A6P2BSC7_9ACTN</name>
<reference evidence="2 3" key="1">
    <citation type="submission" date="2018-11" db="EMBL/GenBank/DDBJ databases">
        <title>Trebonia kvetii gen.nov., sp.nov., a novel acidophilic actinobacterium, and proposal of the new actinobacterial family Treboniaceae fam. nov.</title>
        <authorList>
            <person name="Rapoport D."/>
            <person name="Sagova-Mareckova M."/>
            <person name="Sedlacek I."/>
            <person name="Provaznik J."/>
            <person name="Kralova S."/>
            <person name="Pavlinic D."/>
            <person name="Benes V."/>
            <person name="Kopecky J."/>
        </authorList>
    </citation>
    <scope>NUCLEOTIDE SEQUENCE [LARGE SCALE GENOMIC DNA]</scope>
    <source>
        <strain evidence="2 3">15Tr583</strain>
    </source>
</reference>
<dbReference type="GO" id="GO:0008270">
    <property type="term" value="F:zinc ion binding"/>
    <property type="evidence" value="ECO:0007669"/>
    <property type="project" value="InterPro"/>
</dbReference>
<feature type="domain" description="Cobalamin-independent methionine synthase MetE C-terminal/archaeal" evidence="1">
    <location>
        <begin position="10"/>
        <end position="334"/>
    </location>
</feature>
<organism evidence="2 3">
    <name type="scientific">Trebonia kvetii</name>
    <dbReference type="NCBI Taxonomy" id="2480626"/>
    <lineage>
        <taxon>Bacteria</taxon>
        <taxon>Bacillati</taxon>
        <taxon>Actinomycetota</taxon>
        <taxon>Actinomycetes</taxon>
        <taxon>Streptosporangiales</taxon>
        <taxon>Treboniaceae</taxon>
        <taxon>Trebonia</taxon>
    </lineage>
</organism>
<dbReference type="EMBL" id="RPFW01000006">
    <property type="protein sequence ID" value="TVZ01850.1"/>
    <property type="molecule type" value="Genomic_DNA"/>
</dbReference>
<dbReference type="SUPFAM" id="SSF51726">
    <property type="entry name" value="UROD/MetE-like"/>
    <property type="match status" value="1"/>
</dbReference>
<dbReference type="InterPro" id="IPR038071">
    <property type="entry name" value="UROD/MetE-like_sf"/>
</dbReference>
<proteinExistence type="predicted"/>
<dbReference type="PANTHER" id="PTHR43844:SF1">
    <property type="entry name" value="METHIONINE SYNTHASE"/>
    <property type="match status" value="1"/>
</dbReference>
<dbReference type="Proteomes" id="UP000460272">
    <property type="component" value="Unassembled WGS sequence"/>
</dbReference>
<dbReference type="Pfam" id="PF01717">
    <property type="entry name" value="Meth_synt_2"/>
    <property type="match status" value="1"/>
</dbReference>
<evidence type="ECO:0000259" key="1">
    <source>
        <dbReference type="Pfam" id="PF01717"/>
    </source>
</evidence>
<dbReference type="RefSeq" id="WP_145858750.1">
    <property type="nucleotide sequence ID" value="NZ_RPFW01000006.1"/>
</dbReference>
<dbReference type="OrthoDB" id="6430685at2"/>
<dbReference type="Gene3D" id="3.20.20.210">
    <property type="match status" value="1"/>
</dbReference>
<accession>A0A6P2BSC7</accession>
<dbReference type="PANTHER" id="PTHR43844">
    <property type="entry name" value="METHIONINE SYNTHASE"/>
    <property type="match status" value="1"/>
</dbReference>
<gene>
    <name evidence="2" type="ORF">EAS64_30885</name>
</gene>
<evidence type="ECO:0000313" key="2">
    <source>
        <dbReference type="EMBL" id="TVZ01850.1"/>
    </source>
</evidence>
<sequence length="363" mass="40057">MSQVFHSDVIGSLLRPGYLTRGRDAYAAGDLTPAEFKRIEDRAVDQAIAMQESLGLDVVTDGEFRRFSFLDQVVSEINGVEPIEGAPIRFKNATEDWVWHNPFTVTGKISQKRKITLEEFAYNRAMATKQIKITFPSPLLFYSSWSPELSTAAYKDAFELFADAASIIRSEIADLAAMGCTYIQIDAPDIGSIVGPENRETRERLGMPTERTLTEGLDIFNSVGDVPGVTFGVHVCKGNNMSQWMSEGGYELTAEAMFSRLTNFDVFLLEYDDERSGSFEPLAKAPSDKQIILGLVSSKTTTLESAADLTARIHEAARYTGLERLGISTQCGFSSTLPGANLTTEDIQEQKLELVAEVANTVW</sequence>
<comment type="caution">
    <text evidence="2">The sequence shown here is derived from an EMBL/GenBank/DDBJ whole genome shotgun (WGS) entry which is preliminary data.</text>
</comment>
<dbReference type="GO" id="GO:0009086">
    <property type="term" value="P:methionine biosynthetic process"/>
    <property type="evidence" value="ECO:0007669"/>
    <property type="project" value="InterPro"/>
</dbReference>
<evidence type="ECO:0000313" key="3">
    <source>
        <dbReference type="Proteomes" id="UP000460272"/>
    </source>
</evidence>
<protein>
    <submittedName>
        <fullName evidence="2">Methionine synthase</fullName>
    </submittedName>
</protein>
<keyword evidence="3" id="KW-1185">Reference proteome</keyword>
<dbReference type="GO" id="GO:0003871">
    <property type="term" value="F:5-methyltetrahydropteroyltriglutamate-homocysteine S-methyltransferase activity"/>
    <property type="evidence" value="ECO:0007669"/>
    <property type="project" value="InterPro"/>
</dbReference>
<dbReference type="CDD" id="cd03311">
    <property type="entry name" value="CIMS_C_terminal_like"/>
    <property type="match status" value="1"/>
</dbReference>